<dbReference type="GO" id="GO:0004843">
    <property type="term" value="F:cysteine-type deubiquitinase activity"/>
    <property type="evidence" value="ECO:0007669"/>
    <property type="project" value="UniProtKB-EC"/>
</dbReference>
<evidence type="ECO:0000256" key="8">
    <source>
        <dbReference type="SAM" id="MobiDB-lite"/>
    </source>
</evidence>
<evidence type="ECO:0000256" key="5">
    <source>
        <dbReference type="ARBA" id="ARBA00022786"/>
    </source>
</evidence>
<evidence type="ECO:0000256" key="4">
    <source>
        <dbReference type="ARBA" id="ARBA00022670"/>
    </source>
</evidence>
<feature type="compositionally biased region" description="Low complexity" evidence="8">
    <location>
        <begin position="12"/>
        <end position="23"/>
    </location>
</feature>
<evidence type="ECO:0000259" key="9">
    <source>
        <dbReference type="PROSITE" id="PS50235"/>
    </source>
</evidence>
<dbReference type="GO" id="GO:0005829">
    <property type="term" value="C:cytosol"/>
    <property type="evidence" value="ECO:0007669"/>
    <property type="project" value="TreeGrafter"/>
</dbReference>
<dbReference type="Gene3D" id="3.90.70.10">
    <property type="entry name" value="Cysteine proteinases"/>
    <property type="match status" value="2"/>
</dbReference>
<dbReference type="InterPro" id="IPR001394">
    <property type="entry name" value="Peptidase_C19_UCH"/>
</dbReference>
<evidence type="ECO:0000256" key="7">
    <source>
        <dbReference type="ARBA" id="ARBA00022807"/>
    </source>
</evidence>
<dbReference type="InterPro" id="IPR028889">
    <property type="entry name" value="USP"/>
</dbReference>
<evidence type="ECO:0000313" key="11">
    <source>
        <dbReference type="Proteomes" id="UP001149813"/>
    </source>
</evidence>
<dbReference type="InterPro" id="IPR050164">
    <property type="entry name" value="Peptidase_C19"/>
</dbReference>
<feature type="compositionally biased region" description="Gly residues" evidence="8">
    <location>
        <begin position="569"/>
        <end position="578"/>
    </location>
</feature>
<feature type="compositionally biased region" description="Basic and acidic residues" evidence="8">
    <location>
        <begin position="556"/>
        <end position="565"/>
    </location>
</feature>
<comment type="catalytic activity">
    <reaction evidence="1">
        <text>Thiol-dependent hydrolysis of ester, thioester, amide, peptide and isopeptide bonds formed by the C-terminal Gly of ubiquitin (a 76-residue protein attached to proteins as an intracellular targeting signal).</text>
        <dbReference type="EC" id="3.4.19.12"/>
    </reaction>
</comment>
<organism evidence="10 11">
    <name type="scientific">Coemansia erecta</name>
    <dbReference type="NCBI Taxonomy" id="147472"/>
    <lineage>
        <taxon>Eukaryota</taxon>
        <taxon>Fungi</taxon>
        <taxon>Fungi incertae sedis</taxon>
        <taxon>Zoopagomycota</taxon>
        <taxon>Kickxellomycotina</taxon>
        <taxon>Kickxellomycetes</taxon>
        <taxon>Kickxellales</taxon>
        <taxon>Kickxellaceae</taxon>
        <taxon>Coemansia</taxon>
    </lineage>
</organism>
<gene>
    <name evidence="10" type="ORF">LPJ53_001982</name>
</gene>
<reference evidence="10" key="1">
    <citation type="submission" date="2022-07" db="EMBL/GenBank/DDBJ databases">
        <title>Phylogenomic reconstructions and comparative analyses of Kickxellomycotina fungi.</title>
        <authorList>
            <person name="Reynolds N.K."/>
            <person name="Stajich J.E."/>
            <person name="Barry K."/>
            <person name="Grigoriev I.V."/>
            <person name="Crous P."/>
            <person name="Smith M.E."/>
        </authorList>
    </citation>
    <scope>NUCLEOTIDE SEQUENCE</scope>
    <source>
        <strain evidence="10">NBRC 32514</strain>
    </source>
</reference>
<evidence type="ECO:0000313" key="10">
    <source>
        <dbReference type="EMBL" id="KAJ1723701.1"/>
    </source>
</evidence>
<dbReference type="Proteomes" id="UP001149813">
    <property type="component" value="Unassembled WGS sequence"/>
</dbReference>
<accession>A0A9W8CTI0</accession>
<dbReference type="OrthoDB" id="6287070at2759"/>
<feature type="compositionally biased region" description="Basic and acidic residues" evidence="8">
    <location>
        <begin position="481"/>
        <end position="499"/>
    </location>
</feature>
<comment type="similarity">
    <text evidence="2">Belongs to the peptidase C19 family.</text>
</comment>
<dbReference type="Pfam" id="PF00443">
    <property type="entry name" value="UCH"/>
    <property type="match status" value="1"/>
</dbReference>
<dbReference type="GO" id="GO:0005634">
    <property type="term" value="C:nucleus"/>
    <property type="evidence" value="ECO:0007669"/>
    <property type="project" value="UniProtKB-SubCell"/>
</dbReference>
<feature type="compositionally biased region" description="Low complexity" evidence="8">
    <location>
        <begin position="471"/>
        <end position="480"/>
    </location>
</feature>
<dbReference type="GO" id="GO:0016579">
    <property type="term" value="P:protein deubiquitination"/>
    <property type="evidence" value="ECO:0007669"/>
    <property type="project" value="InterPro"/>
</dbReference>
<dbReference type="PANTHER" id="PTHR24006:SF722">
    <property type="entry name" value="UBIQUITIN CARBOXYL-TERMINAL HYDROLASE 48"/>
    <property type="match status" value="1"/>
</dbReference>
<sequence length="845" mass="89751">MSNDSSDDGRKGSSSSGRVLGRGRSIRRTILGERTPGTSQTSSPRSSLHITRSPAVAEETGGSQVRTLSEILRPTRDPQDSSQAAAGEEHSWRLSRHHARRMLRRLAAGHSAAASLTTLHRGQLFGGRRADEYPQSDGPSTGLGAIERRRTLDLVHRRGKQLARALGTHKLRRLETAMFLSRAQWDASAGLRMVQAVLCARDGILYDLDVSAGLRGMVNSHGTTCYIDSVVVALFGAQQSCDALLHLRDLGSAEANHLQAVCRLAVNVLRGGDVVDAALVEELRAALVQCGWLAGCPGRRLGQQDAGELYLFLVDALRMPFLPLGVRMEHGADRDAGDSRVATQRMLELSFPSAPSASAAASAEDEAGGALLLQALLEQYFFDNRVEQLERRLAAASVRTNAWSILSILPFYTPQSEAGLGLAEYPDDAPLIVPLLIKRYAVDAQGSAKRVGRRVITPLVLDVTKIVSSEGPGSAAAAAGDSKDGRADGAPRESHRRGADAVQLQGQQPPPPPPPYPEHVQYRLVLRAAVCHKGASAGSGHYVAFATRLRPARADEAAGPAERRAQVALGGGSGGGSGRARAGSANPLALGAGGDRAGLHRRRHSWPPFEALQPPGSDNAAWPAGPPPVSQPASHSDVCGSADDWAQCALSMDLRRHHASADADPPAYTQHPAAQPATVGEFLRFDDLDTAHDRVQRFSAGDGVRGCLDEISRDGYLLFYALQKVELPVEGLPAAAAAAAADSAADGQMHELTSALRWDVDEASARRAVGRMLGDCAADAKDRGGFEDMAMRWQNIRADRLASPVGPLAPSDRPEGSGRHHGHHHGSHGRSHGNRASGAEQCVVM</sequence>
<keyword evidence="4" id="KW-0645">Protease</keyword>
<dbReference type="PANTHER" id="PTHR24006">
    <property type="entry name" value="UBIQUITIN CARBOXYL-TERMINAL HYDROLASE"/>
    <property type="match status" value="1"/>
</dbReference>
<feature type="compositionally biased region" description="Polar residues" evidence="8">
    <location>
        <begin position="36"/>
        <end position="50"/>
    </location>
</feature>
<dbReference type="InterPro" id="IPR038765">
    <property type="entry name" value="Papain-like_cys_pep_sf"/>
</dbReference>
<evidence type="ECO:0000256" key="6">
    <source>
        <dbReference type="ARBA" id="ARBA00022801"/>
    </source>
</evidence>
<protein>
    <recommendedName>
        <fullName evidence="3">ubiquitinyl hydrolase 1</fullName>
        <ecNumber evidence="3">3.4.19.12</ecNumber>
    </recommendedName>
</protein>
<dbReference type="SUPFAM" id="SSF54001">
    <property type="entry name" value="Cysteine proteinases"/>
    <property type="match status" value="1"/>
</dbReference>
<dbReference type="AlphaFoldDB" id="A0A9W8CTI0"/>
<name>A0A9W8CTI0_9FUNG</name>
<dbReference type="GO" id="GO:0006508">
    <property type="term" value="P:proteolysis"/>
    <property type="evidence" value="ECO:0007669"/>
    <property type="project" value="UniProtKB-KW"/>
</dbReference>
<keyword evidence="7" id="KW-0788">Thiol protease</keyword>
<evidence type="ECO:0000256" key="3">
    <source>
        <dbReference type="ARBA" id="ARBA00012759"/>
    </source>
</evidence>
<dbReference type="EC" id="3.4.19.12" evidence="3"/>
<evidence type="ECO:0000256" key="1">
    <source>
        <dbReference type="ARBA" id="ARBA00000707"/>
    </source>
</evidence>
<evidence type="ECO:0000256" key="2">
    <source>
        <dbReference type="ARBA" id="ARBA00009085"/>
    </source>
</evidence>
<feature type="compositionally biased region" description="Low complexity" evidence="8">
    <location>
        <begin position="579"/>
        <end position="590"/>
    </location>
</feature>
<dbReference type="EMBL" id="JANBOJ010000056">
    <property type="protein sequence ID" value="KAJ1723701.1"/>
    <property type="molecule type" value="Genomic_DNA"/>
</dbReference>
<feature type="compositionally biased region" description="Basic residues" evidence="8">
    <location>
        <begin position="819"/>
        <end position="833"/>
    </location>
</feature>
<comment type="caution">
    <text evidence="10">The sequence shown here is derived from an EMBL/GenBank/DDBJ whole genome shotgun (WGS) entry which is preliminary data.</text>
</comment>
<keyword evidence="6" id="KW-0378">Hydrolase</keyword>
<feature type="compositionally biased region" description="Pro residues" evidence="8">
    <location>
        <begin position="508"/>
        <end position="517"/>
    </location>
</feature>
<feature type="region of interest" description="Disordered" evidence="8">
    <location>
        <begin position="801"/>
        <end position="845"/>
    </location>
</feature>
<feature type="region of interest" description="Disordered" evidence="8">
    <location>
        <begin position="556"/>
        <end position="638"/>
    </location>
</feature>
<feature type="domain" description="USP" evidence="9">
    <location>
        <begin position="215"/>
        <end position="723"/>
    </location>
</feature>
<proteinExistence type="inferred from homology"/>
<keyword evidence="5" id="KW-0833">Ubl conjugation pathway</keyword>
<feature type="region of interest" description="Disordered" evidence="8">
    <location>
        <begin position="1"/>
        <end position="93"/>
    </location>
</feature>
<dbReference type="PROSITE" id="PS50235">
    <property type="entry name" value="USP_3"/>
    <property type="match status" value="1"/>
</dbReference>
<keyword evidence="11" id="KW-1185">Reference proteome</keyword>
<feature type="region of interest" description="Disordered" evidence="8">
    <location>
        <begin position="471"/>
        <end position="518"/>
    </location>
</feature>